<reference evidence="2 3" key="1">
    <citation type="journal article" date="2017" name="Int. J. Parasitol.">
        <title>The genome of the protozoan parasite Cystoisospora suis and a reverse vaccinology approach to identify vaccine candidates.</title>
        <authorList>
            <person name="Palmieri N."/>
            <person name="Shrestha A."/>
            <person name="Ruttkowski B."/>
            <person name="Beck T."/>
            <person name="Vogl C."/>
            <person name="Tomley F."/>
            <person name="Blake D.P."/>
            <person name="Joachim A."/>
        </authorList>
    </citation>
    <scope>NUCLEOTIDE SEQUENCE [LARGE SCALE GENOMIC DNA]</scope>
    <source>
        <strain evidence="2 3">Wien I</strain>
    </source>
</reference>
<dbReference type="GO" id="GO:0005198">
    <property type="term" value="F:structural molecule activity"/>
    <property type="evidence" value="ECO:0007669"/>
    <property type="project" value="InterPro"/>
</dbReference>
<dbReference type="RefSeq" id="XP_067920849.1">
    <property type="nucleotide sequence ID" value="XM_068067171.1"/>
</dbReference>
<dbReference type="VEuPathDB" id="ToxoDB:CSUI_007021"/>
<dbReference type="GO" id="GO:0006886">
    <property type="term" value="P:intracellular protein transport"/>
    <property type="evidence" value="ECO:0007669"/>
    <property type="project" value="InterPro"/>
</dbReference>
<evidence type="ECO:0000313" key="2">
    <source>
        <dbReference type="EMBL" id="PHJ19147.1"/>
    </source>
</evidence>
<evidence type="ECO:0000259" key="1">
    <source>
        <dbReference type="Pfam" id="PF06957"/>
    </source>
</evidence>
<dbReference type="AlphaFoldDB" id="A0A2C6KNM8"/>
<dbReference type="Pfam" id="PF06957">
    <property type="entry name" value="COPI_C"/>
    <property type="match status" value="1"/>
</dbReference>
<gene>
    <name evidence="2" type="ORF">CSUI_007021</name>
</gene>
<protein>
    <submittedName>
        <fullName evidence="2">Coatomer alpha</fullName>
    </submittedName>
</protein>
<dbReference type="GeneID" id="94430382"/>
<feature type="domain" description="Coatomer alpha subunit C-terminal" evidence="1">
    <location>
        <begin position="3"/>
        <end position="161"/>
    </location>
</feature>
<accession>A0A2C6KNM8</accession>
<dbReference type="EMBL" id="MIGC01003615">
    <property type="protein sequence ID" value="PHJ19147.1"/>
    <property type="molecule type" value="Genomic_DNA"/>
</dbReference>
<evidence type="ECO:0000313" key="3">
    <source>
        <dbReference type="Proteomes" id="UP000221165"/>
    </source>
</evidence>
<comment type="caution">
    <text evidence="2">The sequence shown here is derived from an EMBL/GenBank/DDBJ whole genome shotgun (WGS) entry which is preliminary data.</text>
</comment>
<name>A0A2C6KNM8_9APIC</name>
<dbReference type="InterPro" id="IPR010714">
    <property type="entry name" value="Coatomer_asu_C"/>
</dbReference>
<dbReference type="Proteomes" id="UP000221165">
    <property type="component" value="Unassembled WGS sequence"/>
</dbReference>
<organism evidence="2 3">
    <name type="scientific">Cystoisospora suis</name>
    <dbReference type="NCBI Taxonomy" id="483139"/>
    <lineage>
        <taxon>Eukaryota</taxon>
        <taxon>Sar</taxon>
        <taxon>Alveolata</taxon>
        <taxon>Apicomplexa</taxon>
        <taxon>Conoidasida</taxon>
        <taxon>Coccidia</taxon>
        <taxon>Eucoccidiorida</taxon>
        <taxon>Eimeriorina</taxon>
        <taxon>Sarcocystidae</taxon>
        <taxon>Cystoisospora</taxon>
    </lineage>
</organism>
<sequence length="163" mass="17988">MILEMTRMSFADSDPARNIELVAYFACCKMQPSHLFLVLRRAMSVAWKAQNFVTTAAFARRLVNGNFMAIKGAQEEIAKARKVLALCEQKGTDAHVINFEPSEFDSLLLCTVTLTRLAPGTPITRCPFCGAVAKVEFSGRICPICDLSELGARVVGLQFRPLD</sequence>
<proteinExistence type="predicted"/>
<dbReference type="GO" id="GO:0016192">
    <property type="term" value="P:vesicle-mediated transport"/>
    <property type="evidence" value="ECO:0007669"/>
    <property type="project" value="InterPro"/>
</dbReference>
<dbReference type="OrthoDB" id="10261470at2759"/>
<dbReference type="GO" id="GO:0030126">
    <property type="term" value="C:COPI vesicle coat"/>
    <property type="evidence" value="ECO:0007669"/>
    <property type="project" value="InterPro"/>
</dbReference>
<keyword evidence="3" id="KW-1185">Reference proteome</keyword>